<protein>
    <submittedName>
        <fullName evidence="2">Uncharacterized protein</fullName>
    </submittedName>
</protein>
<dbReference type="EMBL" id="QMFY01000020">
    <property type="protein sequence ID" value="RAV98236.1"/>
    <property type="molecule type" value="Genomic_DNA"/>
</dbReference>
<reference evidence="2 3" key="1">
    <citation type="submission" date="2018-06" db="EMBL/GenBank/DDBJ databases">
        <title>Chryseolinea flavus sp. nov., a member of the phylum Bacteroidetes isolated from soil.</title>
        <authorList>
            <person name="Li Y."/>
            <person name="Wang J."/>
        </authorList>
    </citation>
    <scope>NUCLEOTIDE SEQUENCE [LARGE SCALE GENOMIC DNA]</scope>
    <source>
        <strain evidence="2 3">SDU1-6</strain>
    </source>
</reference>
<feature type="compositionally biased region" description="Polar residues" evidence="1">
    <location>
        <begin position="31"/>
        <end position="44"/>
    </location>
</feature>
<evidence type="ECO:0000313" key="3">
    <source>
        <dbReference type="Proteomes" id="UP000251889"/>
    </source>
</evidence>
<evidence type="ECO:0000256" key="1">
    <source>
        <dbReference type="SAM" id="MobiDB-lite"/>
    </source>
</evidence>
<sequence length="68" mass="7505">MVKKKKSLQKKDRHEPEVPKDLHDLSKLELSGSSDNDTVSLSATDTDEDENEGLGDGNMGGRRLVKKP</sequence>
<comment type="caution">
    <text evidence="2">The sequence shown here is derived from an EMBL/GenBank/DDBJ whole genome shotgun (WGS) entry which is preliminary data.</text>
</comment>
<gene>
    <name evidence="2" type="ORF">DQQ10_24860</name>
</gene>
<name>A0A364XVU0_9BACT</name>
<accession>A0A364XVU0</accession>
<feature type="compositionally biased region" description="Basic and acidic residues" evidence="1">
    <location>
        <begin position="9"/>
        <end position="27"/>
    </location>
</feature>
<dbReference type="AlphaFoldDB" id="A0A364XVU0"/>
<keyword evidence="3" id="KW-1185">Reference proteome</keyword>
<dbReference type="Proteomes" id="UP000251889">
    <property type="component" value="Unassembled WGS sequence"/>
</dbReference>
<organism evidence="2 3">
    <name type="scientific">Pseudochryseolinea flava</name>
    <dbReference type="NCBI Taxonomy" id="2059302"/>
    <lineage>
        <taxon>Bacteria</taxon>
        <taxon>Pseudomonadati</taxon>
        <taxon>Bacteroidota</taxon>
        <taxon>Cytophagia</taxon>
        <taxon>Cytophagales</taxon>
        <taxon>Fulvivirgaceae</taxon>
        <taxon>Pseudochryseolinea</taxon>
    </lineage>
</organism>
<feature type="region of interest" description="Disordered" evidence="1">
    <location>
        <begin position="1"/>
        <end position="68"/>
    </location>
</feature>
<evidence type="ECO:0000313" key="2">
    <source>
        <dbReference type="EMBL" id="RAV98236.1"/>
    </source>
</evidence>
<proteinExistence type="predicted"/>
<dbReference type="RefSeq" id="WP_112749648.1">
    <property type="nucleotide sequence ID" value="NZ_QMFY01000020.1"/>
</dbReference>